<accession>A0AAN9QMK6</accession>
<protein>
    <submittedName>
        <fullName evidence="1">Uncharacterized protein</fullName>
    </submittedName>
</protein>
<dbReference type="Proteomes" id="UP001367508">
    <property type="component" value="Unassembled WGS sequence"/>
</dbReference>
<dbReference type="AlphaFoldDB" id="A0AAN9QMK6"/>
<evidence type="ECO:0000313" key="1">
    <source>
        <dbReference type="EMBL" id="KAK7336753.1"/>
    </source>
</evidence>
<organism evidence="1 2">
    <name type="scientific">Canavalia gladiata</name>
    <name type="common">Sword bean</name>
    <name type="synonym">Dolichos gladiatus</name>
    <dbReference type="NCBI Taxonomy" id="3824"/>
    <lineage>
        <taxon>Eukaryota</taxon>
        <taxon>Viridiplantae</taxon>
        <taxon>Streptophyta</taxon>
        <taxon>Embryophyta</taxon>
        <taxon>Tracheophyta</taxon>
        <taxon>Spermatophyta</taxon>
        <taxon>Magnoliopsida</taxon>
        <taxon>eudicotyledons</taxon>
        <taxon>Gunneridae</taxon>
        <taxon>Pentapetalae</taxon>
        <taxon>rosids</taxon>
        <taxon>fabids</taxon>
        <taxon>Fabales</taxon>
        <taxon>Fabaceae</taxon>
        <taxon>Papilionoideae</taxon>
        <taxon>50 kb inversion clade</taxon>
        <taxon>NPAAA clade</taxon>
        <taxon>indigoferoid/millettioid clade</taxon>
        <taxon>Phaseoleae</taxon>
        <taxon>Canavalia</taxon>
    </lineage>
</organism>
<proteinExistence type="predicted"/>
<gene>
    <name evidence="1" type="ORF">VNO77_17299</name>
</gene>
<name>A0AAN9QMK6_CANGL</name>
<comment type="caution">
    <text evidence="1">The sequence shown here is derived from an EMBL/GenBank/DDBJ whole genome shotgun (WGS) entry which is preliminary data.</text>
</comment>
<sequence>MAWPRTPGLGTTRCSEIWHMCIPLLMELPTQNSELRRFNIGWSPIAQGPQAYPDINTKLVSRHMVFSTVPSSTIYMIIVIQDSFGFMYLVRNVLENSYTIMLIEPPLLIIDPIARETLLL</sequence>
<reference evidence="1 2" key="1">
    <citation type="submission" date="2024-01" db="EMBL/GenBank/DDBJ databases">
        <title>The genomes of 5 underutilized Papilionoideae crops provide insights into root nodulation and disease resistanc.</title>
        <authorList>
            <person name="Jiang F."/>
        </authorList>
    </citation>
    <scope>NUCLEOTIDE SEQUENCE [LARGE SCALE GENOMIC DNA]</scope>
    <source>
        <strain evidence="1">LVBAO_FW01</strain>
        <tissue evidence="1">Leaves</tissue>
    </source>
</reference>
<evidence type="ECO:0000313" key="2">
    <source>
        <dbReference type="Proteomes" id="UP001367508"/>
    </source>
</evidence>
<dbReference type="EMBL" id="JAYMYQ010000004">
    <property type="protein sequence ID" value="KAK7336753.1"/>
    <property type="molecule type" value="Genomic_DNA"/>
</dbReference>
<keyword evidence="2" id="KW-1185">Reference proteome</keyword>